<organism evidence="2">
    <name type="scientific">bioreactor metagenome</name>
    <dbReference type="NCBI Taxonomy" id="1076179"/>
    <lineage>
        <taxon>unclassified sequences</taxon>
        <taxon>metagenomes</taxon>
        <taxon>ecological metagenomes</taxon>
    </lineage>
</organism>
<evidence type="ECO:0000259" key="1">
    <source>
        <dbReference type="Pfam" id="PF00326"/>
    </source>
</evidence>
<dbReference type="GO" id="GO:0006508">
    <property type="term" value="P:proteolysis"/>
    <property type="evidence" value="ECO:0007669"/>
    <property type="project" value="InterPro"/>
</dbReference>
<protein>
    <recommendedName>
        <fullName evidence="1">Peptidase S9 prolyl oligopeptidase catalytic domain-containing protein</fullName>
    </recommendedName>
</protein>
<reference evidence="2" key="1">
    <citation type="submission" date="2019-08" db="EMBL/GenBank/DDBJ databases">
        <authorList>
            <person name="Kucharzyk K."/>
            <person name="Murdoch R.W."/>
            <person name="Higgins S."/>
            <person name="Loffler F."/>
        </authorList>
    </citation>
    <scope>NUCLEOTIDE SEQUENCE</scope>
</reference>
<accession>A0A644Y7I3</accession>
<evidence type="ECO:0000313" key="2">
    <source>
        <dbReference type="EMBL" id="MPM24269.1"/>
    </source>
</evidence>
<comment type="caution">
    <text evidence="2">The sequence shown here is derived from an EMBL/GenBank/DDBJ whole genome shotgun (WGS) entry which is preliminary data.</text>
</comment>
<proteinExistence type="predicted"/>
<dbReference type="EMBL" id="VSSQ01004224">
    <property type="protein sequence ID" value="MPM24269.1"/>
    <property type="molecule type" value="Genomic_DNA"/>
</dbReference>
<name>A0A644Y7I3_9ZZZZ</name>
<sequence length="304" mass="34509">MQINSGFRKFSSVLLLIIVVLFAACTSDNSGQLLRNAGTVLLSAQRPPDTTLKIPWKDGDERSVYIIPANTFFSRGNILLLHGWNLRPLGWCEQTSLCQKLRDAGFNIIIPDMGKSMYATQTYDETLPTMAEQPLRSWITDTVIVYLRDSFKLFTKEANNFIVGLSTGARGAFAIGLDVPEVFDGAVVLSGDYDQTLMTDDNLMTYFYGSYEDYPERWEGENNLLRNADKWTLPIYIGHAQQDRVVPWEQSDSLNKTLLKIGKVKPVSHFPKGFGHDYTYWESESDNIIDFIRKICDKDLTSEK</sequence>
<dbReference type="AlphaFoldDB" id="A0A644Y7I3"/>
<dbReference type="SUPFAM" id="SSF53474">
    <property type="entry name" value="alpha/beta-Hydrolases"/>
    <property type="match status" value="1"/>
</dbReference>
<feature type="domain" description="Peptidase S9 prolyl oligopeptidase catalytic" evidence="1">
    <location>
        <begin position="101"/>
        <end position="267"/>
    </location>
</feature>
<dbReference type="InterPro" id="IPR001375">
    <property type="entry name" value="Peptidase_S9_cat"/>
</dbReference>
<dbReference type="GO" id="GO:0008236">
    <property type="term" value="F:serine-type peptidase activity"/>
    <property type="evidence" value="ECO:0007669"/>
    <property type="project" value="InterPro"/>
</dbReference>
<dbReference type="Pfam" id="PF00326">
    <property type="entry name" value="Peptidase_S9"/>
    <property type="match status" value="1"/>
</dbReference>
<dbReference type="InterPro" id="IPR029058">
    <property type="entry name" value="AB_hydrolase_fold"/>
</dbReference>
<dbReference type="Gene3D" id="3.40.50.1820">
    <property type="entry name" value="alpha/beta hydrolase"/>
    <property type="match status" value="1"/>
</dbReference>
<gene>
    <name evidence="2" type="ORF">SDC9_70750</name>
</gene>